<dbReference type="GO" id="GO:0005525">
    <property type="term" value="F:GTP binding"/>
    <property type="evidence" value="ECO:0007669"/>
    <property type="project" value="InterPro"/>
</dbReference>
<keyword evidence="4" id="KW-1185">Reference proteome</keyword>
<dbReference type="InterPro" id="IPR006073">
    <property type="entry name" value="GTP-bd"/>
</dbReference>
<reference evidence="3 4" key="1">
    <citation type="submission" date="2020-10" db="EMBL/GenBank/DDBJ databases">
        <title>The Coptis chinensis genome and diversification of protoberbering-type alkaloids.</title>
        <authorList>
            <person name="Wang B."/>
            <person name="Shu S."/>
            <person name="Song C."/>
            <person name="Liu Y."/>
        </authorList>
    </citation>
    <scope>NUCLEOTIDE SEQUENCE [LARGE SCALE GENOMIC DNA]</scope>
    <source>
        <strain evidence="3">HL-2020</strain>
        <tissue evidence="3">Leaf</tissue>
    </source>
</reference>
<evidence type="ECO:0008006" key="5">
    <source>
        <dbReference type="Google" id="ProtNLM"/>
    </source>
</evidence>
<feature type="domain" description="G" evidence="1">
    <location>
        <begin position="60"/>
        <end position="80"/>
    </location>
</feature>
<dbReference type="PANTHER" id="PTHR43127">
    <property type="entry name" value="DEVELOPMENTALLY-REGULATED GTP-BINDING PROTEIN 2"/>
    <property type="match status" value="1"/>
</dbReference>
<dbReference type="Gene3D" id="3.50.30.30">
    <property type="match status" value="1"/>
</dbReference>
<evidence type="ECO:0000313" key="4">
    <source>
        <dbReference type="Proteomes" id="UP000631114"/>
    </source>
</evidence>
<dbReference type="EMBL" id="JADFTS010000006">
    <property type="protein sequence ID" value="KAF9600200.1"/>
    <property type="molecule type" value="Genomic_DNA"/>
</dbReference>
<protein>
    <recommendedName>
        <fullName evidence="5">G domain-containing protein</fullName>
    </recommendedName>
</protein>
<dbReference type="Pfam" id="PF25011">
    <property type="entry name" value="VSR_TRX"/>
    <property type="match status" value="1"/>
</dbReference>
<dbReference type="InterPro" id="IPR056858">
    <property type="entry name" value="VSR_TRX"/>
</dbReference>
<organism evidence="3 4">
    <name type="scientific">Coptis chinensis</name>
    <dbReference type="NCBI Taxonomy" id="261450"/>
    <lineage>
        <taxon>Eukaryota</taxon>
        <taxon>Viridiplantae</taxon>
        <taxon>Streptophyta</taxon>
        <taxon>Embryophyta</taxon>
        <taxon>Tracheophyta</taxon>
        <taxon>Spermatophyta</taxon>
        <taxon>Magnoliopsida</taxon>
        <taxon>Ranunculales</taxon>
        <taxon>Ranunculaceae</taxon>
        <taxon>Coptidoideae</taxon>
        <taxon>Coptis</taxon>
    </lineage>
</organism>
<feature type="domain" description="Vacuolar sorting receptor thioredoxin-like" evidence="2">
    <location>
        <begin position="175"/>
        <end position="223"/>
    </location>
</feature>
<gene>
    <name evidence="3" type="ORF">IFM89_005024</name>
</gene>
<dbReference type="Pfam" id="PF01926">
    <property type="entry name" value="MMR_HSR1"/>
    <property type="match status" value="1"/>
</dbReference>
<evidence type="ECO:0000313" key="3">
    <source>
        <dbReference type="EMBL" id="KAF9600200.1"/>
    </source>
</evidence>
<dbReference type="SUPFAM" id="SSF52540">
    <property type="entry name" value="P-loop containing nucleoside triphosphate hydrolases"/>
    <property type="match status" value="1"/>
</dbReference>
<dbReference type="Proteomes" id="UP000631114">
    <property type="component" value="Unassembled WGS sequence"/>
</dbReference>
<accession>A0A835HGI0</accession>
<dbReference type="Gene3D" id="6.10.140.1070">
    <property type="match status" value="1"/>
</dbReference>
<dbReference type="OrthoDB" id="10045365at2759"/>
<dbReference type="InterPro" id="IPR045001">
    <property type="entry name" value="DRG"/>
</dbReference>
<evidence type="ECO:0000259" key="2">
    <source>
        <dbReference type="Pfam" id="PF25011"/>
    </source>
</evidence>
<name>A0A835HGI0_9MAGN</name>
<dbReference type="AlphaFoldDB" id="A0A835HGI0"/>
<sequence length="290" mass="32187">MVLTRSNSQLTQKNKATAHHLGLLKAKLAKLRRELLDPPSKGGGGAGEGFDVTKSGDSSVGLVGFPSVGKSTLLNKLTGTFSESLSLFCLCLCYVLLSHSITRPKMRTRRCIISWVGLLEENNDAVAGYIEKIGISSTLIDRSFGDSLKKALQKGEDVMIKLDWRESVPHPDERVEFELWTNCNDECGIRCDEQMSFIKNFKGHAEILEKDGYAQFTPHYITCLLVLLELLNLAPNSPDMGIFTNSTNCNLVKQTLVNVQLSKISALLEEKERADQIYQDLSSFKDQAIQ</sequence>
<dbReference type="InterPro" id="IPR027417">
    <property type="entry name" value="P-loop_NTPase"/>
</dbReference>
<proteinExistence type="predicted"/>
<comment type="caution">
    <text evidence="3">The sequence shown here is derived from an EMBL/GenBank/DDBJ whole genome shotgun (WGS) entry which is preliminary data.</text>
</comment>
<evidence type="ECO:0000259" key="1">
    <source>
        <dbReference type="Pfam" id="PF01926"/>
    </source>
</evidence>
<dbReference type="GO" id="GO:0003924">
    <property type="term" value="F:GTPase activity"/>
    <property type="evidence" value="ECO:0007669"/>
    <property type="project" value="InterPro"/>
</dbReference>